<proteinExistence type="predicted"/>
<gene>
    <name evidence="2" type="ORF">NEMVEDRAFT_v1g233529</name>
</gene>
<feature type="transmembrane region" description="Helical" evidence="1">
    <location>
        <begin position="74"/>
        <end position="96"/>
    </location>
</feature>
<evidence type="ECO:0000256" key="1">
    <source>
        <dbReference type="SAM" id="Phobius"/>
    </source>
</evidence>
<dbReference type="AlphaFoldDB" id="A7SRW0"/>
<accession>A7SRW0</accession>
<keyword evidence="1" id="KW-0812">Transmembrane</keyword>
<sequence length="108" mass="12753">MVMRLQLSYRWASGNLNPVRCRGLDIFWNYTIWQKLELLIAPNMVLGAPVLWVFNSNVKVVDIKLSSVCLLVRTYYPIPHSAPGIWIVFPCLFIFIERFYMYSKYKSE</sequence>
<feature type="transmembrane region" description="Helical" evidence="1">
    <location>
        <begin position="36"/>
        <end position="54"/>
    </location>
</feature>
<organism evidence="2 3">
    <name type="scientific">Nematostella vectensis</name>
    <name type="common">Starlet sea anemone</name>
    <dbReference type="NCBI Taxonomy" id="45351"/>
    <lineage>
        <taxon>Eukaryota</taxon>
        <taxon>Metazoa</taxon>
        <taxon>Cnidaria</taxon>
        <taxon>Anthozoa</taxon>
        <taxon>Hexacorallia</taxon>
        <taxon>Actiniaria</taxon>
        <taxon>Edwardsiidae</taxon>
        <taxon>Nematostella</taxon>
    </lineage>
</organism>
<keyword evidence="1" id="KW-0472">Membrane</keyword>
<name>A7SRW0_NEMVE</name>
<protein>
    <submittedName>
        <fullName evidence="2">Uncharacterized protein</fullName>
    </submittedName>
</protein>
<dbReference type="InParanoid" id="A7SRW0"/>
<dbReference type="Proteomes" id="UP000001593">
    <property type="component" value="Unassembled WGS sequence"/>
</dbReference>
<evidence type="ECO:0000313" key="2">
    <source>
        <dbReference type="EMBL" id="EDO33533.1"/>
    </source>
</evidence>
<keyword evidence="3" id="KW-1185">Reference proteome</keyword>
<evidence type="ECO:0000313" key="3">
    <source>
        <dbReference type="Proteomes" id="UP000001593"/>
    </source>
</evidence>
<dbReference type="EMBL" id="DS469768">
    <property type="protein sequence ID" value="EDO33533.1"/>
    <property type="molecule type" value="Genomic_DNA"/>
</dbReference>
<reference evidence="2 3" key="1">
    <citation type="journal article" date="2007" name="Science">
        <title>Sea anemone genome reveals ancestral eumetazoan gene repertoire and genomic organization.</title>
        <authorList>
            <person name="Putnam N.H."/>
            <person name="Srivastava M."/>
            <person name="Hellsten U."/>
            <person name="Dirks B."/>
            <person name="Chapman J."/>
            <person name="Salamov A."/>
            <person name="Terry A."/>
            <person name="Shapiro H."/>
            <person name="Lindquist E."/>
            <person name="Kapitonov V.V."/>
            <person name="Jurka J."/>
            <person name="Genikhovich G."/>
            <person name="Grigoriev I.V."/>
            <person name="Lucas S.M."/>
            <person name="Steele R.E."/>
            <person name="Finnerty J.R."/>
            <person name="Technau U."/>
            <person name="Martindale M.Q."/>
            <person name="Rokhsar D.S."/>
        </authorList>
    </citation>
    <scope>NUCLEOTIDE SEQUENCE [LARGE SCALE GENOMIC DNA]</scope>
    <source>
        <strain evidence="3">CH2 X CH6</strain>
    </source>
</reference>
<keyword evidence="1" id="KW-1133">Transmembrane helix</keyword>
<dbReference type="HOGENOM" id="CLU_2200044_0_0_1"/>